<dbReference type="GO" id="GO:0035861">
    <property type="term" value="C:site of double-strand break"/>
    <property type="evidence" value="ECO:0007669"/>
    <property type="project" value="TreeGrafter"/>
</dbReference>
<dbReference type="GO" id="GO:0006303">
    <property type="term" value="P:double-strand break repair via nonhomologous end joining"/>
    <property type="evidence" value="ECO:0007669"/>
    <property type="project" value="TreeGrafter"/>
</dbReference>
<evidence type="ECO:0000259" key="1">
    <source>
        <dbReference type="Pfam" id="PF17906"/>
    </source>
</evidence>
<dbReference type="OrthoDB" id="10032414at2759"/>
<keyword evidence="2" id="KW-0489">Methyltransferase</keyword>
<name>A0A310SW03_9HYME</name>
<feature type="domain" description="Mos1 transposase HTH" evidence="1">
    <location>
        <begin position="234"/>
        <end position="283"/>
    </location>
</feature>
<dbReference type="GO" id="GO:0015074">
    <property type="term" value="P:DNA integration"/>
    <property type="evidence" value="ECO:0007669"/>
    <property type="project" value="TreeGrafter"/>
</dbReference>
<dbReference type="Pfam" id="PF17906">
    <property type="entry name" value="HTH_48"/>
    <property type="match status" value="1"/>
</dbReference>
<dbReference type="GO" id="GO:0003697">
    <property type="term" value="F:single-stranded DNA binding"/>
    <property type="evidence" value="ECO:0007669"/>
    <property type="project" value="TreeGrafter"/>
</dbReference>
<dbReference type="GO" id="GO:0032259">
    <property type="term" value="P:methylation"/>
    <property type="evidence" value="ECO:0007669"/>
    <property type="project" value="UniProtKB-KW"/>
</dbReference>
<dbReference type="GO" id="GO:0044547">
    <property type="term" value="F:DNA topoisomerase binding"/>
    <property type="evidence" value="ECO:0007669"/>
    <property type="project" value="TreeGrafter"/>
</dbReference>
<protein>
    <submittedName>
        <fullName evidence="2">Histone-lysine N-methyltransferase SETMAR</fullName>
    </submittedName>
</protein>
<sequence>MVNPDGVPAHGSPDGATVAPLAPMNALIIEPTSGLFYAVELRPLHRGSDVGKAQRRIVPKNRPQALQLACSSAEIDNRSLGCILFVERPLVADLLEQTRTRQQRAGNGQKSSVPSIDYDDCEVERPELWHLCHLYISRTRVRVHGAPRPGLGVLSSIRSSLAPSRSGSGNAEVAESRGSIVLSMNVDKTPIDNKVKRVECDSPRRLTALSKYVSLVTKSLLKSFSTPFNMDSQKKHLQHVTLRCFKKGSSAKGTADEICTVYGSGTTTIRNIRNWFKKFRAGNFDLKDEARSGRPETTDTDLVNFASKSEQFWKEDIMRLPEGWKKVMVEVGLFMACFCSSNESDLKDVGLTAVMAGLLFLDP</sequence>
<evidence type="ECO:0000313" key="2">
    <source>
        <dbReference type="EMBL" id="OAD62533.1"/>
    </source>
</evidence>
<dbReference type="InterPro" id="IPR052709">
    <property type="entry name" value="Transposase-MT_Hybrid"/>
</dbReference>
<keyword evidence="3" id="KW-1185">Reference proteome</keyword>
<accession>A0A310SW03</accession>
<dbReference type="GO" id="GO:0005634">
    <property type="term" value="C:nucleus"/>
    <property type="evidence" value="ECO:0007669"/>
    <property type="project" value="TreeGrafter"/>
</dbReference>
<proteinExistence type="predicted"/>
<dbReference type="GO" id="GO:0046975">
    <property type="term" value="F:histone H3K36 methyltransferase activity"/>
    <property type="evidence" value="ECO:0007669"/>
    <property type="project" value="TreeGrafter"/>
</dbReference>
<dbReference type="Gene3D" id="1.10.10.1450">
    <property type="match status" value="1"/>
</dbReference>
<dbReference type="GO" id="GO:0044774">
    <property type="term" value="P:mitotic DNA integrity checkpoint signaling"/>
    <property type="evidence" value="ECO:0007669"/>
    <property type="project" value="TreeGrafter"/>
</dbReference>
<dbReference type="PANTHER" id="PTHR46060">
    <property type="entry name" value="MARINER MOS1 TRANSPOSASE-LIKE PROTEIN"/>
    <property type="match status" value="1"/>
</dbReference>
<dbReference type="GO" id="GO:0042800">
    <property type="term" value="F:histone H3K4 methyltransferase activity"/>
    <property type="evidence" value="ECO:0007669"/>
    <property type="project" value="TreeGrafter"/>
</dbReference>
<dbReference type="GO" id="GO:0000793">
    <property type="term" value="C:condensed chromosome"/>
    <property type="evidence" value="ECO:0007669"/>
    <property type="project" value="TreeGrafter"/>
</dbReference>
<dbReference type="EMBL" id="KQ759856">
    <property type="protein sequence ID" value="OAD62533.1"/>
    <property type="molecule type" value="Genomic_DNA"/>
</dbReference>
<evidence type="ECO:0000313" key="3">
    <source>
        <dbReference type="Proteomes" id="UP000250275"/>
    </source>
</evidence>
<dbReference type="PANTHER" id="PTHR46060:SF2">
    <property type="entry name" value="HISTONE-LYSINE N-METHYLTRANSFERASE SETMAR"/>
    <property type="match status" value="1"/>
</dbReference>
<gene>
    <name evidence="2" type="ORF">WN48_07189</name>
</gene>
<dbReference type="GO" id="GO:0031297">
    <property type="term" value="P:replication fork processing"/>
    <property type="evidence" value="ECO:0007669"/>
    <property type="project" value="TreeGrafter"/>
</dbReference>
<dbReference type="GO" id="GO:0000729">
    <property type="term" value="P:DNA double-strand break processing"/>
    <property type="evidence" value="ECO:0007669"/>
    <property type="project" value="TreeGrafter"/>
</dbReference>
<dbReference type="Proteomes" id="UP000250275">
    <property type="component" value="Unassembled WGS sequence"/>
</dbReference>
<organism evidence="2 3">
    <name type="scientific">Eufriesea mexicana</name>
    <dbReference type="NCBI Taxonomy" id="516756"/>
    <lineage>
        <taxon>Eukaryota</taxon>
        <taxon>Metazoa</taxon>
        <taxon>Ecdysozoa</taxon>
        <taxon>Arthropoda</taxon>
        <taxon>Hexapoda</taxon>
        <taxon>Insecta</taxon>
        <taxon>Pterygota</taxon>
        <taxon>Neoptera</taxon>
        <taxon>Endopterygota</taxon>
        <taxon>Hymenoptera</taxon>
        <taxon>Apocrita</taxon>
        <taxon>Aculeata</taxon>
        <taxon>Apoidea</taxon>
        <taxon>Anthophila</taxon>
        <taxon>Apidae</taxon>
        <taxon>Eufriesea</taxon>
    </lineage>
</organism>
<dbReference type="AlphaFoldDB" id="A0A310SW03"/>
<reference evidence="2 3" key="1">
    <citation type="submission" date="2015-07" db="EMBL/GenBank/DDBJ databases">
        <title>The genome of Eufriesea mexicana.</title>
        <authorList>
            <person name="Pan H."/>
            <person name="Kapheim K."/>
        </authorList>
    </citation>
    <scope>NUCLEOTIDE SEQUENCE [LARGE SCALE GENOMIC DNA]</scope>
    <source>
        <strain evidence="2">0111107269</strain>
        <tissue evidence="2">Whole body</tissue>
    </source>
</reference>
<dbReference type="InterPro" id="IPR041426">
    <property type="entry name" value="Mos1_HTH"/>
</dbReference>
<dbReference type="GO" id="GO:0003690">
    <property type="term" value="F:double-stranded DNA binding"/>
    <property type="evidence" value="ECO:0007669"/>
    <property type="project" value="TreeGrafter"/>
</dbReference>
<dbReference type="GO" id="GO:0000014">
    <property type="term" value="F:single-stranded DNA endodeoxyribonuclease activity"/>
    <property type="evidence" value="ECO:0007669"/>
    <property type="project" value="TreeGrafter"/>
</dbReference>
<keyword evidence="2" id="KW-0808">Transferase</keyword>